<dbReference type="InterPro" id="IPR029058">
    <property type="entry name" value="AB_hydrolase_fold"/>
</dbReference>
<proteinExistence type="predicted"/>
<dbReference type="Gene3D" id="3.40.50.1820">
    <property type="entry name" value="alpha/beta hydrolase"/>
    <property type="match status" value="1"/>
</dbReference>
<organism evidence="2 3">
    <name type="scientific">Allocatelliglobosispora scoriae</name>
    <dbReference type="NCBI Taxonomy" id="643052"/>
    <lineage>
        <taxon>Bacteria</taxon>
        <taxon>Bacillati</taxon>
        <taxon>Actinomycetota</taxon>
        <taxon>Actinomycetes</taxon>
        <taxon>Micromonosporales</taxon>
        <taxon>Micromonosporaceae</taxon>
        <taxon>Allocatelliglobosispora</taxon>
    </lineage>
</organism>
<dbReference type="PANTHER" id="PTHR43194">
    <property type="entry name" value="HYDROLASE ALPHA/BETA FOLD FAMILY"/>
    <property type="match status" value="1"/>
</dbReference>
<accession>A0A841C640</accession>
<dbReference type="RefSeq" id="WP_184846506.1">
    <property type="nucleotide sequence ID" value="NZ_JACHMN010000003.1"/>
</dbReference>
<gene>
    <name evidence="2" type="ORF">F4553_007834</name>
</gene>
<sequence>MTVTPRERQEIDRANASGRTPVVFVHGLWMLAGSWQPWREFFEANGYTTVAPGWPEDPETVGEARRRPEVFAGTKVRDVTDHMAEVIAGLAVRPAVVGHSFGGLITQQLAGRGLAAVSVPIDSAPFRGVLPLPVSALRGAWPVIGNPLNYGRSVTLTYEQFRFAFANAVDENEARQLYDAYPVAGSGKPLFQAATANINPWTQIKVDTRNPERGPMLIISGARDHIAPWAIANASFKKQQRNAAVTEIVEIPDRGHSLVLDRGWRDVAETALAFVARHHPANG</sequence>
<dbReference type="GO" id="GO:0003824">
    <property type="term" value="F:catalytic activity"/>
    <property type="evidence" value="ECO:0007669"/>
    <property type="project" value="UniProtKB-ARBA"/>
</dbReference>
<evidence type="ECO:0000313" key="3">
    <source>
        <dbReference type="Proteomes" id="UP000587527"/>
    </source>
</evidence>
<dbReference type="Proteomes" id="UP000587527">
    <property type="component" value="Unassembled WGS sequence"/>
</dbReference>
<dbReference type="InterPro" id="IPR050228">
    <property type="entry name" value="Carboxylesterase_BioH"/>
</dbReference>
<keyword evidence="3" id="KW-1185">Reference proteome</keyword>
<dbReference type="PANTHER" id="PTHR43194:SF2">
    <property type="entry name" value="PEROXISOMAL MEMBRANE PROTEIN LPX1"/>
    <property type="match status" value="1"/>
</dbReference>
<name>A0A841C640_9ACTN</name>
<evidence type="ECO:0000259" key="1">
    <source>
        <dbReference type="Pfam" id="PF12697"/>
    </source>
</evidence>
<reference evidence="2 3" key="1">
    <citation type="submission" date="2020-08" db="EMBL/GenBank/DDBJ databases">
        <title>Sequencing the genomes of 1000 actinobacteria strains.</title>
        <authorList>
            <person name="Klenk H.-P."/>
        </authorList>
    </citation>
    <scope>NUCLEOTIDE SEQUENCE [LARGE SCALE GENOMIC DNA]</scope>
    <source>
        <strain evidence="2 3">DSM 45362</strain>
    </source>
</reference>
<feature type="domain" description="AB hydrolase-1" evidence="1">
    <location>
        <begin position="22"/>
        <end position="269"/>
    </location>
</feature>
<dbReference type="EMBL" id="JACHMN010000003">
    <property type="protein sequence ID" value="MBB5874400.1"/>
    <property type="molecule type" value="Genomic_DNA"/>
</dbReference>
<dbReference type="InterPro" id="IPR000073">
    <property type="entry name" value="AB_hydrolase_1"/>
</dbReference>
<dbReference type="AlphaFoldDB" id="A0A841C640"/>
<dbReference type="Pfam" id="PF12697">
    <property type="entry name" value="Abhydrolase_6"/>
    <property type="match status" value="1"/>
</dbReference>
<dbReference type="SUPFAM" id="SSF53474">
    <property type="entry name" value="alpha/beta-Hydrolases"/>
    <property type="match status" value="1"/>
</dbReference>
<evidence type="ECO:0000313" key="2">
    <source>
        <dbReference type="EMBL" id="MBB5874400.1"/>
    </source>
</evidence>
<comment type="caution">
    <text evidence="2">The sequence shown here is derived from an EMBL/GenBank/DDBJ whole genome shotgun (WGS) entry which is preliminary data.</text>
</comment>
<protein>
    <submittedName>
        <fullName evidence="2">Pimeloyl-ACP methyl ester carboxylesterase</fullName>
    </submittedName>
</protein>